<accession>A0ABQ6P765</accession>
<proteinExistence type="predicted"/>
<evidence type="ECO:0008006" key="4">
    <source>
        <dbReference type="Google" id="ProtNLM"/>
    </source>
</evidence>
<keyword evidence="1" id="KW-0472">Membrane</keyword>
<keyword evidence="1" id="KW-0812">Transmembrane</keyword>
<evidence type="ECO:0000313" key="3">
    <source>
        <dbReference type="Proteomes" id="UP001187221"/>
    </source>
</evidence>
<keyword evidence="3" id="KW-1185">Reference proteome</keyword>
<evidence type="ECO:0000256" key="1">
    <source>
        <dbReference type="SAM" id="Phobius"/>
    </source>
</evidence>
<keyword evidence="1" id="KW-1133">Transmembrane helix</keyword>
<feature type="transmembrane region" description="Helical" evidence="1">
    <location>
        <begin position="45"/>
        <end position="67"/>
    </location>
</feature>
<sequence length="94" mass="9447">MTHEMDDLLGRLRDVPGEPRLAGLDDAVLARLAERRAGAAASGRALALVAVLALGVGLATGVTGPWAHPSASEWGDPLGGVPAMAPSALLMGGR</sequence>
<dbReference type="RefSeq" id="WP_317974031.1">
    <property type="nucleotide sequence ID" value="NZ_BTFW01000001.1"/>
</dbReference>
<reference evidence="2 3" key="1">
    <citation type="submission" date="2023-06" db="EMBL/GenBank/DDBJ databases">
        <title>Draft genome sequence of Novosphingobium sp. strain IK01.</title>
        <authorList>
            <person name="Hatamoto M."/>
            <person name="Ikarashi T."/>
            <person name="Yamaguchi T."/>
        </authorList>
    </citation>
    <scope>NUCLEOTIDE SEQUENCE [LARGE SCALE GENOMIC DNA]</scope>
    <source>
        <strain evidence="2 3">IK01</strain>
    </source>
</reference>
<protein>
    <recommendedName>
        <fullName evidence="4">Dihydroorotate dehydrogenase</fullName>
    </recommendedName>
</protein>
<dbReference type="Proteomes" id="UP001187221">
    <property type="component" value="Unassembled WGS sequence"/>
</dbReference>
<name>A0ABQ6P765_9SPHN</name>
<dbReference type="EMBL" id="BTFW01000001">
    <property type="protein sequence ID" value="GMM60222.1"/>
    <property type="molecule type" value="Genomic_DNA"/>
</dbReference>
<organism evidence="2 3">
    <name type="scientific">Novosphingobium pituita</name>
    <dbReference type="NCBI Taxonomy" id="3056842"/>
    <lineage>
        <taxon>Bacteria</taxon>
        <taxon>Pseudomonadati</taxon>
        <taxon>Pseudomonadota</taxon>
        <taxon>Alphaproteobacteria</taxon>
        <taxon>Sphingomonadales</taxon>
        <taxon>Sphingomonadaceae</taxon>
        <taxon>Novosphingobium</taxon>
    </lineage>
</organism>
<comment type="caution">
    <text evidence="2">The sequence shown here is derived from an EMBL/GenBank/DDBJ whole genome shotgun (WGS) entry which is preliminary data.</text>
</comment>
<evidence type="ECO:0000313" key="2">
    <source>
        <dbReference type="EMBL" id="GMM60222.1"/>
    </source>
</evidence>
<gene>
    <name evidence="2" type="ORF">NUTIK01_09990</name>
</gene>